<sequence length="235" mass="27082">MFETDRKIYCSQIGEGGKVRNSGLVDILQDTSDLHLMNHPVFASFFKETGSVMFLTHRQVDIIRRPEYGEHIRTKTWTYELNRMYGSRNTMVLGEKGDVCIKSIAGGAFMDIKTGRPIRVSADIIAQVKSYEKLDMEYLPRKIALPDTAPVITCRMVIRRSDIDMNDHVNNARYFDITDELFHECHNAKRLRSEYKFPIKRGDTVFADRYDTPSGCIISLRDDSGKVYCNVEYTL</sequence>
<accession>A0A011WUS8</accession>
<evidence type="ECO:0000313" key="3">
    <source>
        <dbReference type="EMBL" id="EXM40780.1"/>
    </source>
</evidence>
<dbReference type="InterPro" id="IPR029069">
    <property type="entry name" value="HotDog_dom_sf"/>
</dbReference>
<proteinExistence type="predicted"/>
<dbReference type="AlphaFoldDB" id="A0A011WUS8"/>
<dbReference type="GO" id="GO:0016790">
    <property type="term" value="F:thiolester hydrolase activity"/>
    <property type="evidence" value="ECO:0007669"/>
    <property type="project" value="InterPro"/>
</dbReference>
<dbReference type="InterPro" id="IPR049427">
    <property type="entry name" value="Acyl-ACP_TE_C"/>
</dbReference>
<evidence type="ECO:0000259" key="2">
    <source>
        <dbReference type="Pfam" id="PF20791"/>
    </source>
</evidence>
<dbReference type="Proteomes" id="UP000021369">
    <property type="component" value="Unassembled WGS sequence"/>
</dbReference>
<dbReference type="PATRIC" id="fig|1341156.4.peg.414"/>
<dbReference type="SUPFAM" id="SSF54637">
    <property type="entry name" value="Thioesterase/thiol ester dehydrase-isomerase"/>
    <property type="match status" value="2"/>
</dbReference>
<dbReference type="InterPro" id="IPR002864">
    <property type="entry name" value="Acyl-ACP_thioesterase_NHD"/>
</dbReference>
<dbReference type="RefSeq" id="WP_037285079.1">
    <property type="nucleotide sequence ID" value="NZ_JEOB01000001.1"/>
</dbReference>
<comment type="caution">
    <text evidence="3">The sequence shown here is derived from an EMBL/GenBank/DDBJ whole genome shotgun (WGS) entry which is preliminary data.</text>
</comment>
<reference evidence="3 4" key="1">
    <citation type="submission" date="2013-06" db="EMBL/GenBank/DDBJ databases">
        <title>Rumen cellulosomics: divergent fiber-degrading strategies revealed by comparative genome-wide analysis of six Ruminococcal strains.</title>
        <authorList>
            <person name="Dassa B."/>
            <person name="Borovok I."/>
            <person name="Lamed R."/>
            <person name="Flint H."/>
            <person name="Yeoman C.J."/>
            <person name="White B."/>
            <person name="Bayer E.A."/>
        </authorList>
    </citation>
    <scope>NUCLEOTIDE SEQUENCE [LARGE SCALE GENOMIC DNA]</scope>
    <source>
        <strain evidence="3 4">SY3</strain>
    </source>
</reference>
<dbReference type="GO" id="GO:0006633">
    <property type="term" value="P:fatty acid biosynthetic process"/>
    <property type="evidence" value="ECO:0007669"/>
    <property type="project" value="InterPro"/>
</dbReference>
<gene>
    <name evidence="3" type="ORF">RASY3_03455</name>
</gene>
<feature type="domain" description="Acyl-ACP thioesterase-like C-terminal" evidence="2">
    <location>
        <begin position="156"/>
        <end position="230"/>
    </location>
</feature>
<dbReference type="Gene3D" id="3.10.129.10">
    <property type="entry name" value="Hotdog Thioesterase"/>
    <property type="match status" value="1"/>
</dbReference>
<keyword evidence="4" id="KW-1185">Reference proteome</keyword>
<dbReference type="OrthoDB" id="9801517at2"/>
<protein>
    <submittedName>
        <fullName evidence="3">Acyl-ACP thioesterase</fullName>
    </submittedName>
</protein>
<evidence type="ECO:0000259" key="1">
    <source>
        <dbReference type="Pfam" id="PF01643"/>
    </source>
</evidence>
<organism evidence="3 4">
    <name type="scientific">Ruminococcus albus SY3</name>
    <dbReference type="NCBI Taxonomy" id="1341156"/>
    <lineage>
        <taxon>Bacteria</taxon>
        <taxon>Bacillati</taxon>
        <taxon>Bacillota</taxon>
        <taxon>Clostridia</taxon>
        <taxon>Eubacteriales</taxon>
        <taxon>Oscillospiraceae</taxon>
        <taxon>Ruminococcus</taxon>
    </lineage>
</organism>
<dbReference type="Pfam" id="PF01643">
    <property type="entry name" value="Acyl-ACP_TE"/>
    <property type="match status" value="1"/>
</dbReference>
<evidence type="ECO:0000313" key="4">
    <source>
        <dbReference type="Proteomes" id="UP000021369"/>
    </source>
</evidence>
<dbReference type="Pfam" id="PF20791">
    <property type="entry name" value="Acyl-ACP_TE_C"/>
    <property type="match status" value="1"/>
</dbReference>
<name>A0A011WUS8_RUMAL</name>
<feature type="domain" description="Acyl-ACP thioesterase N-terminal hotdog" evidence="1">
    <location>
        <begin position="5"/>
        <end position="127"/>
    </location>
</feature>
<dbReference type="EMBL" id="JEOB01000001">
    <property type="protein sequence ID" value="EXM40780.1"/>
    <property type="molecule type" value="Genomic_DNA"/>
</dbReference>